<protein>
    <submittedName>
        <fullName evidence="2">Uncharacterized protein</fullName>
    </submittedName>
</protein>
<comment type="caution">
    <text evidence="2">The sequence shown here is derived from an EMBL/GenBank/DDBJ whole genome shotgun (WGS) entry which is preliminary data.</text>
</comment>
<gene>
    <name evidence="2" type="ORF">T11_8406</name>
</gene>
<sequence length="71" mass="8165">MQIKCHGDGIINLFVGFIRIFPELCDELVELRVQRSKNNTHNEYAHKNWSTAEQLTSSENSIKHNKSIPIA</sequence>
<proteinExistence type="predicted"/>
<feature type="region of interest" description="Disordered" evidence="1">
    <location>
        <begin position="44"/>
        <end position="71"/>
    </location>
</feature>
<keyword evidence="3" id="KW-1185">Reference proteome</keyword>
<organism evidence="2 3">
    <name type="scientific">Trichinella zimbabwensis</name>
    <dbReference type="NCBI Taxonomy" id="268475"/>
    <lineage>
        <taxon>Eukaryota</taxon>
        <taxon>Metazoa</taxon>
        <taxon>Ecdysozoa</taxon>
        <taxon>Nematoda</taxon>
        <taxon>Enoplea</taxon>
        <taxon>Dorylaimia</taxon>
        <taxon>Trichinellida</taxon>
        <taxon>Trichinellidae</taxon>
        <taxon>Trichinella</taxon>
    </lineage>
</organism>
<feature type="compositionally biased region" description="Polar residues" evidence="1">
    <location>
        <begin position="44"/>
        <end position="60"/>
    </location>
</feature>
<evidence type="ECO:0000256" key="1">
    <source>
        <dbReference type="SAM" id="MobiDB-lite"/>
    </source>
</evidence>
<dbReference type="EMBL" id="JYDP01000098">
    <property type="protein sequence ID" value="KRZ07684.1"/>
    <property type="molecule type" value="Genomic_DNA"/>
</dbReference>
<dbReference type="Proteomes" id="UP000055024">
    <property type="component" value="Unassembled WGS sequence"/>
</dbReference>
<evidence type="ECO:0000313" key="3">
    <source>
        <dbReference type="Proteomes" id="UP000055024"/>
    </source>
</evidence>
<reference evidence="2 3" key="1">
    <citation type="submission" date="2015-01" db="EMBL/GenBank/DDBJ databases">
        <title>Evolution of Trichinella species and genotypes.</title>
        <authorList>
            <person name="Korhonen P.K."/>
            <person name="Edoardo P."/>
            <person name="Giuseppe L.R."/>
            <person name="Gasser R.B."/>
        </authorList>
    </citation>
    <scope>NUCLEOTIDE SEQUENCE [LARGE SCALE GENOMIC DNA]</scope>
    <source>
        <strain evidence="2">ISS1029</strain>
    </source>
</reference>
<accession>A0A0V1HBX7</accession>
<name>A0A0V1HBX7_9BILA</name>
<evidence type="ECO:0000313" key="2">
    <source>
        <dbReference type="EMBL" id="KRZ07684.1"/>
    </source>
</evidence>
<dbReference type="AlphaFoldDB" id="A0A0V1HBX7"/>